<evidence type="ECO:0000256" key="1">
    <source>
        <dbReference type="ARBA" id="ARBA00012513"/>
    </source>
</evidence>
<name>A0AAV7YLR8_9EUKA</name>
<evidence type="ECO:0000256" key="4">
    <source>
        <dbReference type="ARBA" id="ARBA00022741"/>
    </source>
</evidence>
<dbReference type="EC" id="2.7.11.1" evidence="1"/>
<feature type="compositionally biased region" description="Basic and acidic residues" evidence="10">
    <location>
        <begin position="21"/>
        <end position="32"/>
    </location>
</feature>
<dbReference type="InterPro" id="IPR008271">
    <property type="entry name" value="Ser/Thr_kinase_AS"/>
</dbReference>
<feature type="region of interest" description="Disordered" evidence="10">
    <location>
        <begin position="373"/>
        <end position="434"/>
    </location>
</feature>
<feature type="binding site" evidence="9">
    <location>
        <position position="241"/>
    </location>
    <ligand>
        <name>ATP</name>
        <dbReference type="ChEBI" id="CHEBI:30616"/>
    </ligand>
</feature>
<proteinExistence type="predicted"/>
<dbReference type="PROSITE" id="PS00107">
    <property type="entry name" value="PROTEIN_KINASE_ATP"/>
    <property type="match status" value="1"/>
</dbReference>
<dbReference type="Proteomes" id="UP001146793">
    <property type="component" value="Unassembled WGS sequence"/>
</dbReference>
<feature type="region of interest" description="Disordered" evidence="10">
    <location>
        <begin position="172"/>
        <end position="191"/>
    </location>
</feature>
<evidence type="ECO:0000256" key="10">
    <source>
        <dbReference type="SAM" id="MobiDB-lite"/>
    </source>
</evidence>
<feature type="compositionally biased region" description="Basic residues" evidence="10">
    <location>
        <begin position="42"/>
        <end position="62"/>
    </location>
</feature>
<feature type="compositionally biased region" description="Basic and acidic residues" evidence="10">
    <location>
        <begin position="117"/>
        <end position="139"/>
    </location>
</feature>
<evidence type="ECO:0000256" key="2">
    <source>
        <dbReference type="ARBA" id="ARBA00022527"/>
    </source>
</evidence>
<evidence type="ECO:0000259" key="11">
    <source>
        <dbReference type="PROSITE" id="PS50011"/>
    </source>
</evidence>
<protein>
    <recommendedName>
        <fullName evidence="1">non-specific serine/threonine protein kinase</fullName>
        <ecNumber evidence="1">2.7.11.1</ecNumber>
    </recommendedName>
</protein>
<feature type="compositionally biased region" description="Basic and acidic residues" evidence="10">
    <location>
        <begin position="1"/>
        <end position="12"/>
    </location>
</feature>
<dbReference type="SMART" id="SM00220">
    <property type="entry name" value="S_TKc"/>
    <property type="match status" value="1"/>
</dbReference>
<dbReference type="PANTHER" id="PTHR47634">
    <property type="entry name" value="PROTEIN KINASE DOMAIN-CONTAINING PROTEIN-RELATED"/>
    <property type="match status" value="1"/>
</dbReference>
<dbReference type="FunFam" id="1.10.510.10:FF:000275">
    <property type="entry name" value="SRSF protein kinase 2 isoform X3"/>
    <property type="match status" value="1"/>
</dbReference>
<keyword evidence="6 9" id="KW-0067">ATP-binding</keyword>
<keyword evidence="4 9" id="KW-0547">Nucleotide-binding</keyword>
<dbReference type="SUPFAM" id="SSF56112">
    <property type="entry name" value="Protein kinase-like (PK-like)"/>
    <property type="match status" value="1"/>
</dbReference>
<accession>A0AAV7YLR8</accession>
<dbReference type="AlphaFoldDB" id="A0AAV7YLR8"/>
<gene>
    <name evidence="12" type="ORF">M0812_24948</name>
</gene>
<evidence type="ECO:0000256" key="6">
    <source>
        <dbReference type="ARBA" id="ARBA00022840"/>
    </source>
</evidence>
<feature type="domain" description="Protein kinase" evidence="11">
    <location>
        <begin position="204"/>
        <end position="690"/>
    </location>
</feature>
<keyword evidence="5" id="KW-0418">Kinase</keyword>
<comment type="catalytic activity">
    <reaction evidence="8">
        <text>L-seryl-[protein] + ATP = O-phospho-L-seryl-[protein] + ADP + H(+)</text>
        <dbReference type="Rhea" id="RHEA:17989"/>
        <dbReference type="Rhea" id="RHEA-COMP:9863"/>
        <dbReference type="Rhea" id="RHEA-COMP:11604"/>
        <dbReference type="ChEBI" id="CHEBI:15378"/>
        <dbReference type="ChEBI" id="CHEBI:29999"/>
        <dbReference type="ChEBI" id="CHEBI:30616"/>
        <dbReference type="ChEBI" id="CHEBI:83421"/>
        <dbReference type="ChEBI" id="CHEBI:456216"/>
        <dbReference type="EC" id="2.7.11.1"/>
    </reaction>
</comment>
<feature type="region of interest" description="Disordered" evidence="10">
    <location>
        <begin position="1"/>
        <end position="163"/>
    </location>
</feature>
<feature type="compositionally biased region" description="Basic residues" evidence="10">
    <location>
        <begin position="76"/>
        <end position="100"/>
    </location>
</feature>
<evidence type="ECO:0000256" key="7">
    <source>
        <dbReference type="ARBA" id="ARBA00047899"/>
    </source>
</evidence>
<dbReference type="Gene3D" id="3.30.200.20">
    <property type="entry name" value="Phosphorylase Kinase, domain 1"/>
    <property type="match status" value="1"/>
</dbReference>
<sequence length="696" mass="80839">MIDLKRLKVNEKKIKRNSKVGKRESTNGKIEDQDWVELGKTTPKKTIKTAKTKTKRATATKTKAKEKTPTKAKTTQFKKKKLHSRTISKTTRPKKRKNKKLISINKTKSQPNSPIVKRNEKTEKETETETEKNKIEHKSSQKQTFVEPQLNKEKDKDKYKYKEEEENVELGLLTSSESDEENPDDYRKGGYHPTKVGEIFKKRYKALFKIGWGYFSTVWLIEDIKYGGKLVRTKTGKIIKKEKCLALKIVKSSKVFAQVAIDEIKILMKSSSNNTNQASPVVRLHDHFLHQGPNGKHICMAFEFLDQKNLLSLIRQYGVNGLPIPIVKEITRQALKGLDHLHSKCKIIHTDIKPENIMLYSKIGNIPTRLKEKMEHAQKRTELKKQLNLQGKKINQNQYTNKKQRGKSNNNDPKQNSEEHSESDSNSDDFMNITKTGGEMTQQFIHRQSKTRLIKTLNKEGNNYLFKKKNKNKKFEKSGSGLSLTKKEQDLLLNGLNNNNEDEHEHEKEKRKKKENNFLKKVTPDRIKCKIVDLGNACWYDKHFSSEIQTREYRSPEVILGHDYDWTADIWSMGCMIFELLTGEVLFSPSKGDGYSKDEDHLALIMEMFGKIPKDMLLTGKNSKKVADPNDGNLKSVKNLHFWQLEDVLIEKYEFNQKTSQEIANFLKPMFEYDLKKRTSAKELLKHPWLKIDKKI</sequence>
<evidence type="ECO:0000256" key="8">
    <source>
        <dbReference type="ARBA" id="ARBA00048679"/>
    </source>
</evidence>
<comment type="caution">
    <text evidence="12">The sequence shown here is derived from an EMBL/GenBank/DDBJ whole genome shotgun (WGS) entry which is preliminary data.</text>
</comment>
<feature type="compositionally biased region" description="Polar residues" evidence="10">
    <location>
        <begin position="387"/>
        <end position="414"/>
    </location>
</feature>
<evidence type="ECO:0000256" key="9">
    <source>
        <dbReference type="PROSITE-ProRule" id="PRU10141"/>
    </source>
</evidence>
<evidence type="ECO:0000256" key="3">
    <source>
        <dbReference type="ARBA" id="ARBA00022679"/>
    </source>
</evidence>
<dbReference type="InterPro" id="IPR017441">
    <property type="entry name" value="Protein_kinase_ATP_BS"/>
</dbReference>
<dbReference type="EMBL" id="JANTQA010000057">
    <property type="protein sequence ID" value="KAJ3429592.1"/>
    <property type="molecule type" value="Genomic_DNA"/>
</dbReference>
<keyword evidence="3" id="KW-0808">Transferase</keyword>
<dbReference type="InterPro" id="IPR000719">
    <property type="entry name" value="Prot_kinase_dom"/>
</dbReference>
<organism evidence="12 13">
    <name type="scientific">Anaeramoeba flamelloides</name>
    <dbReference type="NCBI Taxonomy" id="1746091"/>
    <lineage>
        <taxon>Eukaryota</taxon>
        <taxon>Metamonada</taxon>
        <taxon>Anaeramoebidae</taxon>
        <taxon>Anaeramoeba</taxon>
    </lineage>
</organism>
<dbReference type="Pfam" id="PF00069">
    <property type="entry name" value="Pkinase"/>
    <property type="match status" value="2"/>
</dbReference>
<dbReference type="PROSITE" id="PS00108">
    <property type="entry name" value="PROTEIN_KINASE_ST"/>
    <property type="match status" value="1"/>
</dbReference>
<dbReference type="GO" id="GO:0050684">
    <property type="term" value="P:regulation of mRNA processing"/>
    <property type="evidence" value="ECO:0007669"/>
    <property type="project" value="TreeGrafter"/>
</dbReference>
<dbReference type="GO" id="GO:0004674">
    <property type="term" value="F:protein serine/threonine kinase activity"/>
    <property type="evidence" value="ECO:0007669"/>
    <property type="project" value="UniProtKB-KW"/>
</dbReference>
<dbReference type="PANTHER" id="PTHR47634:SF9">
    <property type="entry name" value="PROTEIN KINASE DOMAIN-CONTAINING PROTEIN-RELATED"/>
    <property type="match status" value="1"/>
</dbReference>
<dbReference type="GO" id="GO:0005524">
    <property type="term" value="F:ATP binding"/>
    <property type="evidence" value="ECO:0007669"/>
    <property type="project" value="UniProtKB-UniRule"/>
</dbReference>
<evidence type="ECO:0000256" key="5">
    <source>
        <dbReference type="ARBA" id="ARBA00022777"/>
    </source>
</evidence>
<dbReference type="GO" id="GO:0000245">
    <property type="term" value="P:spliceosomal complex assembly"/>
    <property type="evidence" value="ECO:0007669"/>
    <property type="project" value="TreeGrafter"/>
</dbReference>
<keyword evidence="2" id="KW-0723">Serine/threonine-protein kinase</keyword>
<dbReference type="PROSITE" id="PS50011">
    <property type="entry name" value="PROTEIN_KINASE_DOM"/>
    <property type="match status" value="1"/>
</dbReference>
<feature type="compositionally biased region" description="Basic and acidic residues" evidence="10">
    <location>
        <begin position="150"/>
        <end position="163"/>
    </location>
</feature>
<dbReference type="Gene3D" id="1.10.510.10">
    <property type="entry name" value="Transferase(Phosphotransferase) domain 1"/>
    <property type="match status" value="2"/>
</dbReference>
<reference evidence="12" key="1">
    <citation type="submission" date="2022-08" db="EMBL/GenBank/DDBJ databases">
        <title>Novel sulphate-reducing endosymbionts in the free-living metamonad Anaeramoeba.</title>
        <authorList>
            <person name="Jerlstrom-Hultqvist J."/>
            <person name="Cepicka I."/>
            <person name="Gallot-Lavallee L."/>
            <person name="Salas-Leiva D."/>
            <person name="Curtis B.A."/>
            <person name="Zahonova K."/>
            <person name="Pipaliya S."/>
            <person name="Dacks J."/>
            <person name="Roger A.J."/>
        </authorList>
    </citation>
    <scope>NUCLEOTIDE SEQUENCE</scope>
    <source>
        <strain evidence="12">Busselton2</strain>
    </source>
</reference>
<dbReference type="InterPro" id="IPR011009">
    <property type="entry name" value="Kinase-like_dom_sf"/>
</dbReference>
<feature type="region of interest" description="Disordered" evidence="10">
    <location>
        <begin position="495"/>
        <end position="517"/>
    </location>
</feature>
<comment type="catalytic activity">
    <reaction evidence="7">
        <text>L-threonyl-[protein] + ATP = O-phospho-L-threonyl-[protein] + ADP + H(+)</text>
        <dbReference type="Rhea" id="RHEA:46608"/>
        <dbReference type="Rhea" id="RHEA-COMP:11060"/>
        <dbReference type="Rhea" id="RHEA-COMP:11605"/>
        <dbReference type="ChEBI" id="CHEBI:15378"/>
        <dbReference type="ChEBI" id="CHEBI:30013"/>
        <dbReference type="ChEBI" id="CHEBI:30616"/>
        <dbReference type="ChEBI" id="CHEBI:61977"/>
        <dbReference type="ChEBI" id="CHEBI:456216"/>
        <dbReference type="EC" id="2.7.11.1"/>
    </reaction>
</comment>
<dbReference type="InterPro" id="IPR051334">
    <property type="entry name" value="SRPK"/>
</dbReference>
<evidence type="ECO:0000313" key="12">
    <source>
        <dbReference type="EMBL" id="KAJ3429592.1"/>
    </source>
</evidence>
<feature type="compositionally biased region" description="Basic and acidic residues" evidence="10">
    <location>
        <begin position="373"/>
        <end position="385"/>
    </location>
</feature>
<evidence type="ECO:0000313" key="13">
    <source>
        <dbReference type="Proteomes" id="UP001146793"/>
    </source>
</evidence>